<keyword evidence="1" id="KW-0175">Coiled coil</keyword>
<organism evidence="3 4">
    <name type="scientific">Halteria grandinella</name>
    <dbReference type="NCBI Taxonomy" id="5974"/>
    <lineage>
        <taxon>Eukaryota</taxon>
        <taxon>Sar</taxon>
        <taxon>Alveolata</taxon>
        <taxon>Ciliophora</taxon>
        <taxon>Intramacronucleata</taxon>
        <taxon>Spirotrichea</taxon>
        <taxon>Stichotrichia</taxon>
        <taxon>Sporadotrichida</taxon>
        <taxon>Halteriidae</taxon>
        <taxon>Halteria</taxon>
    </lineage>
</organism>
<evidence type="ECO:0000256" key="1">
    <source>
        <dbReference type="SAM" id="Coils"/>
    </source>
</evidence>
<feature type="compositionally biased region" description="Polar residues" evidence="2">
    <location>
        <begin position="12"/>
        <end position="23"/>
    </location>
</feature>
<sequence>MRIQSEHKSDSLVEQSNARTQCATQMEPQTNCIRFRNLSLIDHTNHLDTVRKLANLFQQTLNYTQRFVYWEDPTMKLLKNAFAKVTKGLDIDTLDSKYTPLSKLKRENEALKTQFCNFSENSMLQSEQRLFSFKFQLNKHFENSIKEMQEQLNSERKMRAEVENRVVELTIERETLKQNLVYLRKNNAQYLQNLKVERDKKQKYKILADECLKKCNESDMSKLSNTIRKLESLNETNERLIATITQDQSAIFTDLKNLLAYTSLLVRHQGNLFAYKLSRGCKSGDLRNNGGSLYLNEAPVLRGIVKSDIAQGYIDANRALFMAKIDDRLLKKEENFSRLIDNIADSGLQADALMTVSVVSTTKAKI</sequence>
<dbReference type="AlphaFoldDB" id="A0A8J8T5P7"/>
<dbReference type="Proteomes" id="UP000785679">
    <property type="component" value="Unassembled WGS sequence"/>
</dbReference>
<feature type="region of interest" description="Disordered" evidence="2">
    <location>
        <begin position="1"/>
        <end position="23"/>
    </location>
</feature>
<evidence type="ECO:0000313" key="4">
    <source>
        <dbReference type="Proteomes" id="UP000785679"/>
    </source>
</evidence>
<name>A0A8J8T5P7_HALGN</name>
<protein>
    <submittedName>
        <fullName evidence="3">Uncharacterized protein</fullName>
    </submittedName>
</protein>
<feature type="coiled-coil region" evidence="1">
    <location>
        <begin position="138"/>
        <end position="193"/>
    </location>
</feature>
<proteinExistence type="predicted"/>
<evidence type="ECO:0000256" key="2">
    <source>
        <dbReference type="SAM" id="MobiDB-lite"/>
    </source>
</evidence>
<accession>A0A8J8T5P7</accession>
<reference evidence="3" key="1">
    <citation type="submission" date="2019-06" db="EMBL/GenBank/DDBJ databases">
        <authorList>
            <person name="Zheng W."/>
        </authorList>
    </citation>
    <scope>NUCLEOTIDE SEQUENCE</scope>
    <source>
        <strain evidence="3">QDHG01</strain>
    </source>
</reference>
<gene>
    <name evidence="3" type="ORF">FGO68_gene9268</name>
</gene>
<keyword evidence="4" id="KW-1185">Reference proteome</keyword>
<comment type="caution">
    <text evidence="3">The sequence shown here is derived from an EMBL/GenBank/DDBJ whole genome shotgun (WGS) entry which is preliminary data.</text>
</comment>
<feature type="compositionally biased region" description="Basic and acidic residues" evidence="2">
    <location>
        <begin position="1"/>
        <end position="11"/>
    </location>
</feature>
<dbReference type="EMBL" id="RRYP01004878">
    <property type="protein sequence ID" value="TNV82506.1"/>
    <property type="molecule type" value="Genomic_DNA"/>
</dbReference>
<evidence type="ECO:0000313" key="3">
    <source>
        <dbReference type="EMBL" id="TNV82506.1"/>
    </source>
</evidence>